<accession>F9GEI8</accession>
<dbReference type="EMBL" id="AFQF01006347">
    <property type="protein sequence ID" value="EGU72420.1"/>
    <property type="molecule type" value="Genomic_DNA"/>
</dbReference>
<dbReference type="PaxDb" id="5507-FOXG_12553P0"/>
<protein>
    <submittedName>
        <fullName evidence="2">Uncharacterized protein</fullName>
    </submittedName>
</protein>
<gene>
    <name evidence="2" type="ORF">FOXB_17072</name>
</gene>
<reference evidence="2" key="1">
    <citation type="journal article" date="2012" name="Mol. Plant Microbe Interact.">
        <title>A highly conserved effector in Fusarium oxysporum is required for full virulence on Arabidopsis.</title>
        <authorList>
            <person name="Thatcher L.F."/>
            <person name="Gardiner D.M."/>
            <person name="Kazan K."/>
            <person name="Manners J."/>
        </authorList>
    </citation>
    <scope>NUCLEOTIDE SEQUENCE [LARGE SCALE GENOMIC DNA]</scope>
    <source>
        <strain evidence="2">Fo5176</strain>
    </source>
</reference>
<dbReference type="AlphaFoldDB" id="F9GEI8"/>
<comment type="caution">
    <text evidence="2">The sequence shown here is derived from an EMBL/GenBank/DDBJ whole genome shotgun (WGS) entry which is preliminary data.</text>
</comment>
<feature type="region of interest" description="Disordered" evidence="1">
    <location>
        <begin position="72"/>
        <end position="129"/>
    </location>
</feature>
<sequence>MYGSMVVYFKKRSEAKEFIGEGLSWLEESSTPQECLNAATAQNNAITANRSRTEMYQCERPQVCGKCARGAEREEARTGTRESGQPQGYLGCSSVGHPRTPSTTDPRKAANGANGASRVAQGGVMTERR</sequence>
<evidence type="ECO:0000256" key="1">
    <source>
        <dbReference type="SAM" id="MobiDB-lite"/>
    </source>
</evidence>
<organism evidence="2">
    <name type="scientific">Fusarium oxysporum (strain Fo5176)</name>
    <name type="common">Fusarium vascular wilt</name>
    <dbReference type="NCBI Taxonomy" id="660025"/>
    <lineage>
        <taxon>Eukaryota</taxon>
        <taxon>Fungi</taxon>
        <taxon>Dikarya</taxon>
        <taxon>Ascomycota</taxon>
        <taxon>Pezizomycotina</taxon>
        <taxon>Sordariomycetes</taxon>
        <taxon>Hypocreomycetidae</taxon>
        <taxon>Hypocreales</taxon>
        <taxon>Nectriaceae</taxon>
        <taxon>Fusarium</taxon>
        <taxon>Fusarium oxysporum species complex</taxon>
    </lineage>
</organism>
<evidence type="ECO:0000313" key="2">
    <source>
        <dbReference type="EMBL" id="EGU72420.1"/>
    </source>
</evidence>
<name>F9GEI8_FUSOF</name>
<proteinExistence type="predicted"/>